<accession>A0A2R6AZG2</accession>
<dbReference type="AlphaFoldDB" id="A0A2R6AZG2"/>
<proteinExistence type="predicted"/>
<dbReference type="EMBL" id="NEXJ01000038">
    <property type="protein sequence ID" value="PSN91772.1"/>
    <property type="molecule type" value="Genomic_DNA"/>
</dbReference>
<comment type="caution">
    <text evidence="1">The sequence shown here is derived from an EMBL/GenBank/DDBJ whole genome shotgun (WGS) entry which is preliminary data.</text>
</comment>
<dbReference type="Proteomes" id="UP000240490">
    <property type="component" value="Unassembled WGS sequence"/>
</dbReference>
<evidence type="ECO:0000313" key="2">
    <source>
        <dbReference type="Proteomes" id="UP000240490"/>
    </source>
</evidence>
<protein>
    <submittedName>
        <fullName evidence="1">Uncharacterized protein</fullName>
    </submittedName>
</protein>
<gene>
    <name evidence="1" type="ORF">B9Q08_02200</name>
</gene>
<evidence type="ECO:0000313" key="1">
    <source>
        <dbReference type="EMBL" id="PSN91772.1"/>
    </source>
</evidence>
<sequence>MIEDIRAYFGSDSLEEKVYVAMVGAPRSLNRRFLTPTRVSDLLLRRWGDLGVPQWRVEEALRRMLLAGFVEARRVPLGGPTQYAYRVKAEWIGEAEKAV</sequence>
<name>A0A2R6AZG2_9ARCH</name>
<reference evidence="1 2" key="1">
    <citation type="submission" date="2017-04" db="EMBL/GenBank/DDBJ databases">
        <title>Novel microbial lineages endemic to geothermal iron-oxide mats fill important gaps in the evolutionary history of Archaea.</title>
        <authorList>
            <person name="Jay Z.J."/>
            <person name="Beam J.P."/>
            <person name="Dlakic M."/>
            <person name="Rusch D.B."/>
            <person name="Kozubal M.A."/>
            <person name="Inskeep W.P."/>
        </authorList>
    </citation>
    <scope>NUCLEOTIDE SEQUENCE [LARGE SCALE GENOMIC DNA]</scope>
    <source>
        <strain evidence="1">ECH_B_SAG-M15</strain>
    </source>
</reference>
<organism evidence="1 2">
    <name type="scientific">Candidatus Marsarchaeota G2 archaeon ECH_B_SAG-M15</name>
    <dbReference type="NCBI Taxonomy" id="1978162"/>
    <lineage>
        <taxon>Archaea</taxon>
        <taxon>Candidatus Marsarchaeota</taxon>
        <taxon>Candidatus Marsarchaeota group 2</taxon>
    </lineage>
</organism>